<dbReference type="AlphaFoldDB" id="A0A370U5Q2"/>
<proteinExistence type="predicted"/>
<dbReference type="Gene3D" id="3.90.1150.30">
    <property type="match status" value="1"/>
</dbReference>
<accession>A0A370U5Q2</accession>
<dbReference type="OrthoDB" id="3194910at2"/>
<dbReference type="SUPFAM" id="SSF142906">
    <property type="entry name" value="YjbR-like"/>
    <property type="match status" value="1"/>
</dbReference>
<dbReference type="InterPro" id="IPR058532">
    <property type="entry name" value="YjbR/MT2646/Rv2570-like"/>
</dbReference>
<dbReference type="RefSeq" id="WP_115469255.1">
    <property type="nucleotide sequence ID" value="NZ_QKRA01000010.1"/>
</dbReference>
<reference evidence="1 2" key="1">
    <citation type="submission" date="2018-06" db="EMBL/GenBank/DDBJ databases">
        <title>Marinomonas sp. YLB-05 draft genome sequence.</title>
        <authorList>
            <person name="Yu L."/>
            <person name="Tang X."/>
        </authorList>
    </citation>
    <scope>NUCLEOTIDE SEQUENCE [LARGE SCALE GENOMIC DNA]</scope>
    <source>
        <strain evidence="1 2">YLB-05</strain>
    </source>
</reference>
<organism evidence="1 2">
    <name type="scientific">Marinomonas piezotolerans</name>
    <dbReference type="NCBI Taxonomy" id="2213058"/>
    <lineage>
        <taxon>Bacteria</taxon>
        <taxon>Pseudomonadati</taxon>
        <taxon>Pseudomonadota</taxon>
        <taxon>Gammaproteobacteria</taxon>
        <taxon>Oceanospirillales</taxon>
        <taxon>Oceanospirillaceae</taxon>
        <taxon>Marinomonas</taxon>
    </lineage>
</organism>
<dbReference type="InterPro" id="IPR038056">
    <property type="entry name" value="YjbR-like_sf"/>
</dbReference>
<gene>
    <name evidence="1" type="ORF">DN730_16540</name>
</gene>
<sequence>MTDTKSTLLAYLKQKPDALEDYPFDDQVLVLKVHGKMFALFTEKEGVARVNLKCDPFHAQELRDIFDCVQPGYHMNKKHWNTVILDGSLPEGELRRMVDHSYALVVKGLTKAKRTNLELRFDHQALYGKNDETS</sequence>
<evidence type="ECO:0000313" key="2">
    <source>
        <dbReference type="Proteomes" id="UP000254326"/>
    </source>
</evidence>
<comment type="caution">
    <text evidence="1">The sequence shown here is derived from an EMBL/GenBank/DDBJ whole genome shotgun (WGS) entry which is preliminary data.</text>
</comment>
<dbReference type="PANTHER" id="PTHR35145:SF1">
    <property type="entry name" value="CYTOPLASMIC PROTEIN"/>
    <property type="match status" value="1"/>
</dbReference>
<keyword evidence="1" id="KW-0238">DNA-binding</keyword>
<dbReference type="InterPro" id="IPR007351">
    <property type="entry name" value="YjbR"/>
</dbReference>
<keyword evidence="2" id="KW-1185">Reference proteome</keyword>
<dbReference type="Proteomes" id="UP000254326">
    <property type="component" value="Unassembled WGS sequence"/>
</dbReference>
<dbReference type="EMBL" id="QKRA01000010">
    <property type="protein sequence ID" value="RDL43104.1"/>
    <property type="molecule type" value="Genomic_DNA"/>
</dbReference>
<evidence type="ECO:0000313" key="1">
    <source>
        <dbReference type="EMBL" id="RDL43104.1"/>
    </source>
</evidence>
<name>A0A370U5Q2_9GAMM</name>
<dbReference type="GO" id="GO:0003677">
    <property type="term" value="F:DNA binding"/>
    <property type="evidence" value="ECO:0007669"/>
    <property type="project" value="UniProtKB-KW"/>
</dbReference>
<protein>
    <submittedName>
        <fullName evidence="1">MmcQ/YjbR family DNA-binding protein</fullName>
    </submittedName>
</protein>
<dbReference type="PANTHER" id="PTHR35145">
    <property type="entry name" value="CYTOPLASMIC PROTEIN-RELATED"/>
    <property type="match status" value="1"/>
</dbReference>
<dbReference type="Pfam" id="PF04237">
    <property type="entry name" value="YjbR"/>
    <property type="match status" value="1"/>
</dbReference>